<sequence>MYLELPLLSPGFESGLRSISELHRLAGHEIDGAEEVQKLLRAEDEIRKFKLEVATQYRKVFDARRTGADRRT</sequence>
<proteinExistence type="predicted"/>
<accession>A0A2W5MX05</accession>
<dbReference type="EMBL" id="QFPW01000038">
    <property type="protein sequence ID" value="PZQ45811.1"/>
    <property type="molecule type" value="Genomic_DNA"/>
</dbReference>
<dbReference type="AlphaFoldDB" id="A0A2W5MX05"/>
<protein>
    <submittedName>
        <fullName evidence="1">Uncharacterized protein</fullName>
    </submittedName>
</protein>
<dbReference type="Proteomes" id="UP000249185">
    <property type="component" value="Unassembled WGS sequence"/>
</dbReference>
<evidence type="ECO:0000313" key="1">
    <source>
        <dbReference type="EMBL" id="PZQ45811.1"/>
    </source>
</evidence>
<comment type="caution">
    <text evidence="1">The sequence shown here is derived from an EMBL/GenBank/DDBJ whole genome shotgun (WGS) entry which is preliminary data.</text>
</comment>
<name>A0A2W5MX05_RHOSU</name>
<organism evidence="1 2">
    <name type="scientific">Rhodovulum sulfidophilum</name>
    <name type="common">Rhodobacter sulfidophilus</name>
    <dbReference type="NCBI Taxonomy" id="35806"/>
    <lineage>
        <taxon>Bacteria</taxon>
        <taxon>Pseudomonadati</taxon>
        <taxon>Pseudomonadota</taxon>
        <taxon>Alphaproteobacteria</taxon>
        <taxon>Rhodobacterales</taxon>
        <taxon>Paracoccaceae</taxon>
        <taxon>Rhodovulum</taxon>
    </lineage>
</organism>
<evidence type="ECO:0000313" key="2">
    <source>
        <dbReference type="Proteomes" id="UP000249185"/>
    </source>
</evidence>
<gene>
    <name evidence="1" type="ORF">DI556_21940</name>
</gene>
<reference evidence="1 2" key="1">
    <citation type="submission" date="2017-08" db="EMBL/GenBank/DDBJ databases">
        <title>Infants hospitalized years apart are colonized by the same room-sourced microbial strains.</title>
        <authorList>
            <person name="Brooks B."/>
            <person name="Olm M.R."/>
            <person name="Firek B.A."/>
            <person name="Baker R."/>
            <person name="Thomas B.C."/>
            <person name="Morowitz M.J."/>
            <person name="Banfield J.F."/>
        </authorList>
    </citation>
    <scope>NUCLEOTIDE SEQUENCE [LARGE SCALE GENOMIC DNA]</scope>
    <source>
        <strain evidence="1">S2_005_002_R2_34</strain>
    </source>
</reference>